<dbReference type="PANTHER" id="PTHR46345">
    <property type="entry name" value="INVERTED FORMIN-2"/>
    <property type="match status" value="1"/>
</dbReference>
<dbReference type="Proteomes" id="UP001623348">
    <property type="component" value="Unassembled WGS sequence"/>
</dbReference>
<dbReference type="Gene3D" id="1.20.58.2220">
    <property type="entry name" value="Formin, FH2 domain"/>
    <property type="match status" value="1"/>
</dbReference>
<dbReference type="InterPro" id="IPR042201">
    <property type="entry name" value="FH2_Formin_sf"/>
</dbReference>
<sequence length="612" mass="65446">MGSPRRPAPPPPPGPPPAPALPSPPAAAQGGRLRALHWEPVPAARVRGRRSVWAPRAAPPPLDLPRLRLLFREPRGAAPGQRPPPAAALLEPKRSIALGVFLKQVKRPVHQIVRDIQEGVGAPYGAEKLRELSRMLPGAAEVARLRAFPGSPHQLPDPELFMLLLTEVPSYTQRLELLVLKEEFFPRLSALRGSIQTLTDAAVGERHCGVHWDRGVGGHHLGSRSPLGLSPELLECEELHAILHLILSTGNHLNSGGYAGSAVGFRLASLLKLPDTKANEPGMDLLHFVAMEAARAEKNLLDFPGKLRHVGPASRIEAAEVEGELQRLSGRLSGARGLGMEGLGPQLQPFLREAEEELRGAWDALEQMHRAADATLDFFCEDAAPGGLQELCAVLHGFAGRLLAAVQENRVREQAQHRRRKLEQERLKRRSIATCSTWDAAPRVLRPAGPFPLTPQPGRHGLRSPHPSSEPCLAARQGDDPPCSPSCESPHCPPGLPGPPWLPAAPPALLRRHTAPALPEVGGCDQPSPSALASAQAGLLEPDLPEPPPAATAPAPPGPTPFFSLASLFQWRGAQRGPGSPQLPPAVPPEGSALLGFLRRLAGGKGRRDPPS</sequence>
<feature type="region of interest" description="Disordered" evidence="1">
    <location>
        <begin position="540"/>
        <end position="564"/>
    </location>
</feature>
<evidence type="ECO:0000256" key="1">
    <source>
        <dbReference type="SAM" id="MobiDB-lite"/>
    </source>
</evidence>
<dbReference type="EMBL" id="BAAFJT010000001">
    <property type="protein sequence ID" value="GAB0181115.1"/>
    <property type="molecule type" value="Genomic_DNA"/>
</dbReference>
<evidence type="ECO:0000313" key="3">
    <source>
        <dbReference type="EMBL" id="GAB0181115.1"/>
    </source>
</evidence>
<organism evidence="3 4">
    <name type="scientific">Grus japonensis</name>
    <name type="common">Japanese crane</name>
    <name type="synonym">Red-crowned crane</name>
    <dbReference type="NCBI Taxonomy" id="30415"/>
    <lineage>
        <taxon>Eukaryota</taxon>
        <taxon>Metazoa</taxon>
        <taxon>Chordata</taxon>
        <taxon>Craniata</taxon>
        <taxon>Vertebrata</taxon>
        <taxon>Euteleostomi</taxon>
        <taxon>Archelosauria</taxon>
        <taxon>Archosauria</taxon>
        <taxon>Dinosauria</taxon>
        <taxon>Saurischia</taxon>
        <taxon>Theropoda</taxon>
        <taxon>Coelurosauria</taxon>
        <taxon>Aves</taxon>
        <taxon>Neognathae</taxon>
        <taxon>Neoaves</taxon>
        <taxon>Gruiformes</taxon>
        <taxon>Gruidae</taxon>
        <taxon>Grus</taxon>
    </lineage>
</organism>
<dbReference type="InterPro" id="IPR015425">
    <property type="entry name" value="FH2_Formin"/>
</dbReference>
<gene>
    <name evidence="3" type="ORF">GRJ2_000576800</name>
</gene>
<dbReference type="PROSITE" id="PS51444">
    <property type="entry name" value="FH2"/>
    <property type="match status" value="1"/>
</dbReference>
<dbReference type="SUPFAM" id="SSF101447">
    <property type="entry name" value="Formin homology 2 domain (FH2 domain)"/>
    <property type="match status" value="1"/>
</dbReference>
<protein>
    <submittedName>
        <fullName evidence="3">FH2 domain-containing protein 1-like</fullName>
    </submittedName>
</protein>
<feature type="domain" description="FH2" evidence="2">
    <location>
        <begin position="23"/>
        <end position="428"/>
    </location>
</feature>
<proteinExistence type="predicted"/>
<feature type="region of interest" description="Disordered" evidence="1">
    <location>
        <begin position="444"/>
        <end position="492"/>
    </location>
</feature>
<dbReference type="AlphaFoldDB" id="A0ABC9W6X9"/>
<dbReference type="Pfam" id="PF02181">
    <property type="entry name" value="FH2"/>
    <property type="match status" value="2"/>
</dbReference>
<keyword evidence="4" id="KW-1185">Reference proteome</keyword>
<accession>A0ABC9W6X9</accession>
<reference evidence="3 4" key="1">
    <citation type="submission" date="2024-06" db="EMBL/GenBank/DDBJ databases">
        <title>The draft genome of Grus japonensis, version 3.</title>
        <authorList>
            <person name="Nabeshima K."/>
            <person name="Suzuki S."/>
            <person name="Onuma M."/>
        </authorList>
    </citation>
    <scope>NUCLEOTIDE SEQUENCE [LARGE SCALE GENOMIC DNA]</scope>
    <source>
        <strain evidence="3 4">451A</strain>
    </source>
</reference>
<dbReference type="SMART" id="SM00498">
    <property type="entry name" value="FH2"/>
    <property type="match status" value="1"/>
</dbReference>
<feature type="region of interest" description="Disordered" evidence="1">
    <location>
        <begin position="1"/>
        <end position="31"/>
    </location>
</feature>
<comment type="caution">
    <text evidence="3">The sequence shown here is derived from an EMBL/GenBank/DDBJ whole genome shotgun (WGS) entry which is preliminary data.</text>
</comment>
<feature type="compositionally biased region" description="Pro residues" evidence="1">
    <location>
        <begin position="545"/>
        <end position="560"/>
    </location>
</feature>
<evidence type="ECO:0000259" key="2">
    <source>
        <dbReference type="PROSITE" id="PS51444"/>
    </source>
</evidence>
<dbReference type="PANTHER" id="PTHR46345:SF7">
    <property type="entry name" value="FH2 DOMAIN CONTAINING 3-RELATED"/>
    <property type="match status" value="1"/>
</dbReference>
<evidence type="ECO:0000313" key="4">
    <source>
        <dbReference type="Proteomes" id="UP001623348"/>
    </source>
</evidence>
<feature type="compositionally biased region" description="Pro residues" evidence="1">
    <location>
        <begin position="1"/>
        <end position="25"/>
    </location>
</feature>
<name>A0ABC9W6X9_GRUJA</name>